<evidence type="ECO:0000256" key="1">
    <source>
        <dbReference type="SAM" id="SignalP"/>
    </source>
</evidence>
<name>A0ABU8L361_9HYPH</name>
<dbReference type="RefSeq" id="WP_337108573.1">
    <property type="nucleotide sequence ID" value="NZ_JAPYKS010000023.1"/>
</dbReference>
<protein>
    <submittedName>
        <fullName evidence="2">TAXI family TRAP transporter solute-binding subunit</fullName>
    </submittedName>
</protein>
<dbReference type="Gene3D" id="3.40.190.10">
    <property type="entry name" value="Periplasmic binding protein-like II"/>
    <property type="match status" value="2"/>
</dbReference>
<sequence length="319" mass="33310">MLNFRTKFVAAGAMALSLVLGAASAKAQEFINVLTGGTSGVYYPLGVALSEIYGKGIEGARTQVQATKASVENLNLLQQGKGEIAFALGDSVKMAAEGNAEAGFPGKLDKLRGIAAIYPNYIQIVASQESGIKTLADLKGKSLSVGAPASGTELNARAIFAAAGLKYEDLGRVEYLPFAESVELIKNRQLDATLQSAGLGVASIRDLGTSVPINVVAVPPEDVAKIGSPYLSVVIPKGTYEGQSEDVATAAVGNFLITRADVSDETAYQMTKQLFEHLDQLAAAHAAAKAIDPAKALDGMPVPLHPGAERYYKEKGLLK</sequence>
<dbReference type="PANTHER" id="PTHR42941">
    <property type="entry name" value="SLL1037 PROTEIN"/>
    <property type="match status" value="1"/>
</dbReference>
<gene>
    <name evidence="2" type="ORF">O7A60_25760</name>
</gene>
<accession>A0ABU8L361</accession>
<feature type="chain" id="PRO_5046512907" evidence="1">
    <location>
        <begin position="28"/>
        <end position="319"/>
    </location>
</feature>
<dbReference type="CDD" id="cd13567">
    <property type="entry name" value="PBP2_TtGluBP"/>
    <property type="match status" value="1"/>
</dbReference>
<dbReference type="EMBL" id="JAPYKS010000023">
    <property type="protein sequence ID" value="MEI9412140.1"/>
    <property type="molecule type" value="Genomic_DNA"/>
</dbReference>
<comment type="caution">
    <text evidence="2">The sequence shown here is derived from an EMBL/GenBank/DDBJ whole genome shotgun (WGS) entry which is preliminary data.</text>
</comment>
<dbReference type="NCBIfam" id="TIGR02122">
    <property type="entry name" value="TRAP_TAXI"/>
    <property type="match status" value="1"/>
</dbReference>
<dbReference type="Proteomes" id="UP001387293">
    <property type="component" value="Unassembled WGS sequence"/>
</dbReference>
<evidence type="ECO:0000313" key="3">
    <source>
        <dbReference type="Proteomes" id="UP001387293"/>
    </source>
</evidence>
<evidence type="ECO:0000313" key="2">
    <source>
        <dbReference type="EMBL" id="MEI9412140.1"/>
    </source>
</evidence>
<feature type="signal peptide" evidence="1">
    <location>
        <begin position="1"/>
        <end position="27"/>
    </location>
</feature>
<dbReference type="Pfam" id="PF16868">
    <property type="entry name" value="NMT1_3"/>
    <property type="match status" value="1"/>
</dbReference>
<organism evidence="2 3">
    <name type="scientific">Mesorhizobium salmacidum</name>
    <dbReference type="NCBI Taxonomy" id="3015171"/>
    <lineage>
        <taxon>Bacteria</taxon>
        <taxon>Pseudomonadati</taxon>
        <taxon>Pseudomonadota</taxon>
        <taxon>Alphaproteobacteria</taxon>
        <taxon>Hyphomicrobiales</taxon>
        <taxon>Phyllobacteriaceae</taxon>
        <taxon>Mesorhizobium</taxon>
    </lineage>
</organism>
<keyword evidence="3" id="KW-1185">Reference proteome</keyword>
<dbReference type="PANTHER" id="PTHR42941:SF1">
    <property type="entry name" value="SLL1037 PROTEIN"/>
    <property type="match status" value="1"/>
</dbReference>
<dbReference type="InterPro" id="IPR011852">
    <property type="entry name" value="TRAP_TAXI"/>
</dbReference>
<keyword evidence="1" id="KW-0732">Signal</keyword>
<proteinExistence type="predicted"/>
<dbReference type="SUPFAM" id="SSF53850">
    <property type="entry name" value="Periplasmic binding protein-like II"/>
    <property type="match status" value="1"/>
</dbReference>
<reference evidence="2 3" key="1">
    <citation type="submission" date="2022-12" db="EMBL/GenBank/DDBJ databases">
        <authorList>
            <person name="Muema E."/>
        </authorList>
    </citation>
    <scope>NUCLEOTIDE SEQUENCE [LARGE SCALE GENOMIC DNA]</scope>
    <source>
        <strain evidence="3">1326</strain>
    </source>
</reference>